<dbReference type="InterPro" id="IPR046674">
    <property type="entry name" value="DUF6544"/>
</dbReference>
<reference evidence="1" key="1">
    <citation type="submission" date="2020-06" db="EMBL/GenBank/DDBJ databases">
        <title>Unique genomic features of the anaerobic methanotrophic archaea.</title>
        <authorList>
            <person name="Chadwick G.L."/>
            <person name="Skennerton C.T."/>
            <person name="Laso-Perez R."/>
            <person name="Leu A.O."/>
            <person name="Speth D.R."/>
            <person name="Yu H."/>
            <person name="Morgan-Lang C."/>
            <person name="Hatzenpichler R."/>
            <person name="Goudeau D."/>
            <person name="Malmstrom R."/>
            <person name="Brazelton W.J."/>
            <person name="Woyke T."/>
            <person name="Hallam S.J."/>
            <person name="Tyson G.W."/>
            <person name="Wegener G."/>
            <person name="Boetius A."/>
            <person name="Orphan V."/>
        </authorList>
    </citation>
    <scope>NUCLEOTIDE SEQUENCE</scope>
</reference>
<organism evidence="1">
    <name type="scientific">Candidatus Methanophaga sp. ANME-1 ERB7</name>
    <dbReference type="NCBI Taxonomy" id="2759913"/>
    <lineage>
        <taxon>Archaea</taxon>
        <taxon>Methanobacteriati</taxon>
        <taxon>Methanobacteriota</taxon>
        <taxon>Stenosarchaea group</taxon>
        <taxon>Methanomicrobia</taxon>
        <taxon>Candidatus Methanophagales</taxon>
        <taxon>Candidatus Methanophagaceae</taxon>
        <taxon>Candidatus Methanophaga</taxon>
    </lineage>
</organism>
<dbReference type="EMBL" id="MT631699">
    <property type="protein sequence ID" value="QNO57663.1"/>
    <property type="molecule type" value="Genomic_DNA"/>
</dbReference>
<evidence type="ECO:0000313" key="1">
    <source>
        <dbReference type="EMBL" id="QNO57663.1"/>
    </source>
</evidence>
<name>A0A7G9ZBM9_9EURY</name>
<sequence>MENRSSVAGDPTAYSLNIFIGMTKAELDKEMEKLFAASENISGKVYTSMQIKDLPIPVQMYFKYSLKENLSYISYVRLQQGGEFRASKNWATIRGEDYFTVQKSGFVWLVGKYLST</sequence>
<protein>
    <submittedName>
        <fullName evidence="1">Uncharacterized protein</fullName>
    </submittedName>
</protein>
<dbReference type="AlphaFoldDB" id="A0A7G9ZBM9"/>
<proteinExistence type="predicted"/>
<accession>A0A7G9ZBM9</accession>
<dbReference type="Pfam" id="PF20181">
    <property type="entry name" value="DUF6544"/>
    <property type="match status" value="1"/>
</dbReference>
<gene>
    <name evidence="1" type="ORF">NMCMJOEM_00001</name>
</gene>